<evidence type="ECO:0000256" key="1">
    <source>
        <dbReference type="SAM" id="MobiDB-lite"/>
    </source>
</evidence>
<feature type="compositionally biased region" description="Low complexity" evidence="1">
    <location>
        <begin position="50"/>
        <end position="61"/>
    </location>
</feature>
<sequence length="68" mass="6719">MGLLMYIILVLFFGAIGFGAAEYLRKVKDAGAGKAKGGGAPGVESKSGKKSGSAETAASGGAKKGKKK</sequence>
<protein>
    <submittedName>
        <fullName evidence="4">Candidate secreted effector</fullName>
    </submittedName>
</protein>
<reference evidence="4" key="1">
    <citation type="submission" date="2022-11" db="UniProtKB">
        <authorList>
            <consortium name="WormBaseParasite"/>
        </authorList>
    </citation>
    <scope>IDENTIFICATION</scope>
</reference>
<organism evidence="3 4">
    <name type="scientific">Meloidogyne incognita</name>
    <name type="common">Southern root-knot nematode worm</name>
    <name type="synonym">Oxyuris incognita</name>
    <dbReference type="NCBI Taxonomy" id="6306"/>
    <lineage>
        <taxon>Eukaryota</taxon>
        <taxon>Metazoa</taxon>
        <taxon>Ecdysozoa</taxon>
        <taxon>Nematoda</taxon>
        <taxon>Chromadorea</taxon>
        <taxon>Rhabditida</taxon>
        <taxon>Tylenchina</taxon>
        <taxon>Tylenchomorpha</taxon>
        <taxon>Tylenchoidea</taxon>
        <taxon>Meloidogynidae</taxon>
        <taxon>Meloidogyninae</taxon>
        <taxon>Meloidogyne</taxon>
        <taxon>Meloidogyne incognita group</taxon>
    </lineage>
</organism>
<keyword evidence="3" id="KW-1185">Reference proteome</keyword>
<keyword evidence="2" id="KW-1133">Transmembrane helix</keyword>
<dbReference type="AlphaFoldDB" id="A0A914N894"/>
<feature type="transmembrane region" description="Helical" evidence="2">
    <location>
        <begin position="6"/>
        <end position="24"/>
    </location>
</feature>
<evidence type="ECO:0000313" key="4">
    <source>
        <dbReference type="WBParaSite" id="Minc3s03730g34628"/>
    </source>
</evidence>
<keyword evidence="2" id="KW-0472">Membrane</keyword>
<dbReference type="Proteomes" id="UP000887563">
    <property type="component" value="Unplaced"/>
</dbReference>
<proteinExistence type="predicted"/>
<dbReference type="WBParaSite" id="Minc3s03730g34628">
    <property type="protein sequence ID" value="Minc3s03730g34628"/>
    <property type="gene ID" value="Minc3s03730g34628"/>
</dbReference>
<evidence type="ECO:0000313" key="3">
    <source>
        <dbReference type="Proteomes" id="UP000887563"/>
    </source>
</evidence>
<accession>A0A914N894</accession>
<evidence type="ECO:0000256" key="2">
    <source>
        <dbReference type="SAM" id="Phobius"/>
    </source>
</evidence>
<feature type="region of interest" description="Disordered" evidence="1">
    <location>
        <begin position="31"/>
        <end position="68"/>
    </location>
</feature>
<name>A0A914N894_MELIC</name>
<keyword evidence="2" id="KW-0812">Transmembrane</keyword>